<dbReference type="RefSeq" id="WP_188456902.1">
    <property type="nucleotide sequence ID" value="NZ_BMFR01000029.1"/>
</dbReference>
<evidence type="ECO:0008006" key="4">
    <source>
        <dbReference type="Google" id="ProtNLM"/>
    </source>
</evidence>
<proteinExistence type="predicted"/>
<evidence type="ECO:0000256" key="1">
    <source>
        <dbReference type="SAM" id="Phobius"/>
    </source>
</evidence>
<feature type="transmembrane region" description="Helical" evidence="1">
    <location>
        <begin position="65"/>
        <end position="82"/>
    </location>
</feature>
<dbReference type="Pfam" id="PF13789">
    <property type="entry name" value="DUF4181"/>
    <property type="match status" value="1"/>
</dbReference>
<feature type="transmembrane region" description="Helical" evidence="1">
    <location>
        <begin position="94"/>
        <end position="114"/>
    </location>
</feature>
<organism evidence="2 3">
    <name type="scientific">Virgibacillus oceani</name>
    <dbReference type="NCBI Taxonomy" id="1479511"/>
    <lineage>
        <taxon>Bacteria</taxon>
        <taxon>Bacillati</taxon>
        <taxon>Bacillota</taxon>
        <taxon>Bacilli</taxon>
        <taxon>Bacillales</taxon>
        <taxon>Bacillaceae</taxon>
        <taxon>Virgibacillus</taxon>
    </lineage>
</organism>
<comment type="caution">
    <text evidence="2">The sequence shown here is derived from an EMBL/GenBank/DDBJ whole genome shotgun (WGS) entry which is preliminary data.</text>
</comment>
<protein>
    <recommendedName>
        <fullName evidence="4">DUF4181 domain-containing protein</fullName>
    </recommendedName>
</protein>
<feature type="transmembrane region" description="Helical" evidence="1">
    <location>
        <begin position="6"/>
        <end position="24"/>
    </location>
</feature>
<name>A0A917HSK8_9BACI</name>
<reference evidence="2" key="1">
    <citation type="journal article" date="2014" name="Int. J. Syst. Evol. Microbiol.">
        <title>Complete genome sequence of Corynebacterium casei LMG S-19264T (=DSM 44701T), isolated from a smear-ripened cheese.</title>
        <authorList>
            <consortium name="US DOE Joint Genome Institute (JGI-PGF)"/>
            <person name="Walter F."/>
            <person name="Albersmeier A."/>
            <person name="Kalinowski J."/>
            <person name="Ruckert C."/>
        </authorList>
    </citation>
    <scope>NUCLEOTIDE SEQUENCE</scope>
    <source>
        <strain evidence="2">CGMCC 1.12754</strain>
    </source>
</reference>
<dbReference type="EMBL" id="BMFR01000029">
    <property type="protein sequence ID" value="GGG87996.1"/>
    <property type="molecule type" value="Genomic_DNA"/>
</dbReference>
<reference evidence="2" key="2">
    <citation type="submission" date="2020-09" db="EMBL/GenBank/DDBJ databases">
        <authorList>
            <person name="Sun Q."/>
            <person name="Zhou Y."/>
        </authorList>
    </citation>
    <scope>NUCLEOTIDE SEQUENCE</scope>
    <source>
        <strain evidence="2">CGMCC 1.12754</strain>
    </source>
</reference>
<dbReference type="AlphaFoldDB" id="A0A917HSK8"/>
<sequence>MGIAILFIVFALNFLNIKLSKWLFKENRNKLSDTDGKKIYIFGMTILLVVSFGFMITFIDSEKAFIWTVTCILLVFSIFQSFMEWRYIKESKQFIIPVILIAVGMLCIYGVFFINEKMKYTTFQDVVSDQLNEESTVRSITIDINDFSGTLPKREASATIRDQDLINRILADFSDVELKKETGFRDYWDYTLRIITTNQVEEDHFSTESLYVHVDGDYISISEGNADVYKIVTQSNHLKTIESLVESDEVVWMQDSILSV</sequence>
<keyword evidence="1" id="KW-0472">Membrane</keyword>
<keyword evidence="1" id="KW-0812">Transmembrane</keyword>
<evidence type="ECO:0000313" key="3">
    <source>
        <dbReference type="Proteomes" id="UP000622860"/>
    </source>
</evidence>
<keyword evidence="3" id="KW-1185">Reference proteome</keyword>
<dbReference type="Proteomes" id="UP000622860">
    <property type="component" value="Unassembled WGS sequence"/>
</dbReference>
<feature type="transmembrane region" description="Helical" evidence="1">
    <location>
        <begin position="39"/>
        <end position="59"/>
    </location>
</feature>
<keyword evidence="1" id="KW-1133">Transmembrane helix</keyword>
<accession>A0A917HSK8</accession>
<dbReference type="InterPro" id="IPR025441">
    <property type="entry name" value="DUF4181"/>
</dbReference>
<gene>
    <name evidence="2" type="ORF">GCM10011398_37450</name>
</gene>
<evidence type="ECO:0000313" key="2">
    <source>
        <dbReference type="EMBL" id="GGG87996.1"/>
    </source>
</evidence>